<gene>
    <name evidence="7" type="ORF">ABT57_08190</name>
</gene>
<keyword evidence="4" id="KW-0238">DNA-binding</keyword>
<evidence type="ECO:0000256" key="5">
    <source>
        <dbReference type="ARBA" id="ARBA00023163"/>
    </source>
</evidence>
<dbReference type="Pfam" id="PF00155">
    <property type="entry name" value="Aminotran_1_2"/>
    <property type="match status" value="1"/>
</dbReference>
<evidence type="ECO:0000256" key="3">
    <source>
        <dbReference type="ARBA" id="ARBA00023015"/>
    </source>
</evidence>
<keyword evidence="5" id="KW-0804">Transcription</keyword>
<dbReference type="PATRIC" id="fig|320778.3.peg.1777"/>
<dbReference type="STRING" id="320778.ABT57_08190"/>
<protein>
    <submittedName>
        <fullName evidence="7">Transcriptional regulator</fullName>
    </submittedName>
</protein>
<dbReference type="InterPro" id="IPR015421">
    <property type="entry name" value="PyrdxlP-dep_Trfase_major"/>
</dbReference>
<feature type="domain" description="HTH gntR-type" evidence="6">
    <location>
        <begin position="9"/>
        <end position="77"/>
    </location>
</feature>
<evidence type="ECO:0000256" key="4">
    <source>
        <dbReference type="ARBA" id="ARBA00023125"/>
    </source>
</evidence>
<evidence type="ECO:0000313" key="8">
    <source>
        <dbReference type="Proteomes" id="UP000035909"/>
    </source>
</evidence>
<dbReference type="InterPro" id="IPR015422">
    <property type="entry name" value="PyrdxlP-dep_Trfase_small"/>
</dbReference>
<dbReference type="PANTHER" id="PTHR46577:SF2">
    <property type="entry name" value="TRANSCRIPTIONAL REGULATORY PROTEIN"/>
    <property type="match status" value="1"/>
</dbReference>
<dbReference type="InterPro" id="IPR036388">
    <property type="entry name" value="WH-like_DNA-bd_sf"/>
</dbReference>
<dbReference type="PROSITE" id="PS50949">
    <property type="entry name" value="HTH_GNTR"/>
    <property type="match status" value="1"/>
</dbReference>
<organism evidence="7 8">
    <name type="scientific">Photobacterium ganghwense</name>
    <dbReference type="NCBI Taxonomy" id="320778"/>
    <lineage>
        <taxon>Bacteria</taxon>
        <taxon>Pseudomonadati</taxon>
        <taxon>Pseudomonadota</taxon>
        <taxon>Gammaproteobacteria</taxon>
        <taxon>Vibrionales</taxon>
        <taxon>Vibrionaceae</taxon>
        <taxon>Photobacterium</taxon>
    </lineage>
</organism>
<dbReference type="Proteomes" id="UP000035909">
    <property type="component" value="Unassembled WGS sequence"/>
</dbReference>
<comment type="similarity">
    <text evidence="1">In the C-terminal section; belongs to the class-I pyridoxal-phosphate-dependent aminotransferase family.</text>
</comment>
<dbReference type="CDD" id="cd07377">
    <property type="entry name" value="WHTH_GntR"/>
    <property type="match status" value="1"/>
</dbReference>
<dbReference type="Gene3D" id="3.40.640.10">
    <property type="entry name" value="Type I PLP-dependent aspartate aminotransferase-like (Major domain)"/>
    <property type="match status" value="1"/>
</dbReference>
<evidence type="ECO:0000313" key="7">
    <source>
        <dbReference type="EMBL" id="KLV10507.1"/>
    </source>
</evidence>
<reference evidence="7 8" key="1">
    <citation type="submission" date="2015-05" db="EMBL/GenBank/DDBJ databases">
        <title>Photobacterium galathea sp. nov.</title>
        <authorList>
            <person name="Machado H."/>
            <person name="Gram L."/>
        </authorList>
    </citation>
    <scope>NUCLEOTIDE SEQUENCE [LARGE SCALE GENOMIC DNA]</scope>
    <source>
        <strain evidence="7 8">DSM 22954</strain>
    </source>
</reference>
<dbReference type="Pfam" id="PF00392">
    <property type="entry name" value="GntR"/>
    <property type="match status" value="1"/>
</dbReference>
<dbReference type="InterPro" id="IPR000524">
    <property type="entry name" value="Tscrpt_reg_HTH_GntR"/>
</dbReference>
<dbReference type="GO" id="GO:0003677">
    <property type="term" value="F:DNA binding"/>
    <property type="evidence" value="ECO:0007669"/>
    <property type="project" value="UniProtKB-KW"/>
</dbReference>
<evidence type="ECO:0000259" key="6">
    <source>
        <dbReference type="PROSITE" id="PS50949"/>
    </source>
</evidence>
<dbReference type="InterPro" id="IPR004839">
    <property type="entry name" value="Aminotransferase_I/II_large"/>
</dbReference>
<dbReference type="SUPFAM" id="SSF46785">
    <property type="entry name" value="Winged helix' DNA-binding domain"/>
    <property type="match status" value="1"/>
</dbReference>
<dbReference type="GO" id="GO:0030170">
    <property type="term" value="F:pyridoxal phosphate binding"/>
    <property type="evidence" value="ECO:0007669"/>
    <property type="project" value="InterPro"/>
</dbReference>
<dbReference type="EMBL" id="LDOU01000006">
    <property type="protein sequence ID" value="KLV10507.1"/>
    <property type="molecule type" value="Genomic_DNA"/>
</dbReference>
<dbReference type="Gene3D" id="1.10.10.10">
    <property type="entry name" value="Winged helix-like DNA-binding domain superfamily/Winged helix DNA-binding domain"/>
    <property type="match status" value="1"/>
</dbReference>
<dbReference type="RefSeq" id="WP_047884672.1">
    <property type="nucleotide sequence ID" value="NZ_LDOU01000006.1"/>
</dbReference>
<keyword evidence="2" id="KW-0663">Pyridoxal phosphate</keyword>
<dbReference type="InterPro" id="IPR051446">
    <property type="entry name" value="HTH_trans_reg/aminotransferase"/>
</dbReference>
<dbReference type="CDD" id="cd00609">
    <property type="entry name" value="AAT_like"/>
    <property type="match status" value="1"/>
</dbReference>
<dbReference type="InterPro" id="IPR036390">
    <property type="entry name" value="WH_DNA-bd_sf"/>
</dbReference>
<keyword evidence="3" id="KW-0805">Transcription regulation</keyword>
<dbReference type="PANTHER" id="PTHR46577">
    <property type="entry name" value="HTH-TYPE TRANSCRIPTIONAL REGULATORY PROTEIN GABR"/>
    <property type="match status" value="1"/>
</dbReference>
<proteinExistence type="inferred from homology"/>
<accession>A0A0J1K839</accession>
<evidence type="ECO:0000256" key="1">
    <source>
        <dbReference type="ARBA" id="ARBA00005384"/>
    </source>
</evidence>
<comment type="caution">
    <text evidence="7">The sequence shown here is derived from an EMBL/GenBank/DDBJ whole genome shotgun (WGS) entry which is preliminary data.</text>
</comment>
<dbReference type="SUPFAM" id="SSF53383">
    <property type="entry name" value="PLP-dependent transferases"/>
    <property type="match status" value="1"/>
</dbReference>
<dbReference type="GO" id="GO:0003700">
    <property type="term" value="F:DNA-binding transcription factor activity"/>
    <property type="evidence" value="ECO:0007669"/>
    <property type="project" value="InterPro"/>
</dbReference>
<dbReference type="InterPro" id="IPR015424">
    <property type="entry name" value="PyrdxlP-dep_Trfase"/>
</dbReference>
<name>A0A0J1K839_9GAMM</name>
<dbReference type="OrthoDB" id="9804020at2"/>
<dbReference type="AlphaFoldDB" id="A0A0J1K839"/>
<evidence type="ECO:0000256" key="2">
    <source>
        <dbReference type="ARBA" id="ARBA00022898"/>
    </source>
</evidence>
<dbReference type="Gene3D" id="3.90.1150.10">
    <property type="entry name" value="Aspartate Aminotransferase, domain 1"/>
    <property type="match status" value="1"/>
</dbReference>
<sequence>MNEQSGAKSPRYKQLANKFVADIHAGRLKPGTRMPSLRQFARQQQVSISTAVSCYEELKSLGWISARPQSGFYISSAELPQDSSHPYPQWSQFVSQVSTPKPAQTVFEHGPLGVSFSPLDEQAVREMETSFRRAIRRIGDRLSRYPDYQGEISLRQALANHFTQQGFPFQAGELVISHGCLSAIKAALETCTRPGDAVAINSPCFNGLLELLAQMSLNIVEIPSLDEGIDLAQLEFHLKAGNVQAGLFSTTFMNPQGITMSVEQKKHLAKLANHYQTPIIEDDVYLELSHMGEFVLPAKYYDDEGYILWCGSVSKTLSPSYRLGWCLPGRYLEIYLAKFSAGSFGVATQIQLAIADAIETGAYTRLLRKKQIQLLGQKQRYSDFLRQHLPKNSRISQPQGGIVLWLQIPGLDVKAMEQDLQKHKVDIRLGPLFTSLSLYQDCLRINIGYPLNEAVKEELQTLIAIIRRHITSDD</sequence>
<keyword evidence="8" id="KW-1185">Reference proteome</keyword>
<dbReference type="SMART" id="SM00345">
    <property type="entry name" value="HTH_GNTR"/>
    <property type="match status" value="1"/>
</dbReference>